<evidence type="ECO:0000313" key="3">
    <source>
        <dbReference type="EMBL" id="ADH92590.1"/>
    </source>
</evidence>
<dbReference type="PANTHER" id="PTHR34580">
    <property type="match status" value="1"/>
</dbReference>
<dbReference type="EMBL" id="CP002045">
    <property type="protein sequence ID" value="ADH92590.1"/>
    <property type="molecule type" value="Genomic_DNA"/>
</dbReference>
<feature type="domain" description="WYL" evidence="1">
    <location>
        <begin position="134"/>
        <end position="198"/>
    </location>
</feature>
<dbReference type="KEGG" id="ahe:Arch_0864"/>
<dbReference type="PROSITE" id="PS52050">
    <property type="entry name" value="WYL"/>
    <property type="match status" value="1"/>
</dbReference>
<dbReference type="AlphaFoldDB" id="D7BNU1"/>
<evidence type="ECO:0000259" key="1">
    <source>
        <dbReference type="Pfam" id="PF13280"/>
    </source>
</evidence>
<evidence type="ECO:0000259" key="2">
    <source>
        <dbReference type="Pfam" id="PF25583"/>
    </source>
</evidence>
<organism evidence="3 4">
    <name type="scientific">Arcanobacterium haemolyticum (strain ATCC 9345 / DSM 20595 / CCM 5947 / CCUG 17215 / LMG 16163 / NBRC 15585 / NCTC 8452 / 11018)</name>
    <dbReference type="NCBI Taxonomy" id="644284"/>
    <lineage>
        <taxon>Bacteria</taxon>
        <taxon>Bacillati</taxon>
        <taxon>Actinomycetota</taxon>
        <taxon>Actinomycetes</taxon>
        <taxon>Actinomycetales</taxon>
        <taxon>Actinomycetaceae</taxon>
        <taxon>Arcanobacterium</taxon>
    </lineage>
</organism>
<sequence>MSTSVEERRFTLLTLLSREPATSAQIGLLPAYRAHTGVALQRMIERDIQTLRLSGHVIVVDSEYRYRVDDSAKIRLDVTGVDVTAIRRILGTKRRNNVEAFAQFGATKVIGSGEVSGKVAPYRLSVPVGDSVVEVADAITVRCRIRFSYDRQGTPVQYVVEPWRIGVHFGAFYLVGAVVSRAGCSVGAEVRTFRLSRVIGQVEVVDLPCEFPVVSEVESDLSPVDVVLLVADPRAPLARRGRVVAECDAGVLVAYEAVDRWDIVEEIVLYQGGAEIVEPAWLRDQVAERLDHAMEVLDGVW</sequence>
<dbReference type="InterPro" id="IPR026881">
    <property type="entry name" value="WYL_dom"/>
</dbReference>
<protein>
    <submittedName>
        <fullName evidence="3">Transcriptional regulator protein</fullName>
    </submittedName>
</protein>
<dbReference type="Pfam" id="PF25583">
    <property type="entry name" value="WCX"/>
    <property type="match status" value="1"/>
</dbReference>
<dbReference type="OrthoDB" id="3266342at2"/>
<reference evidence="3 4" key="1">
    <citation type="journal article" date="2010" name="Stand. Genomic Sci.">
        <title>Complete genome sequence of Arcanobacterium haemolyticum type strain (11018).</title>
        <authorList>
            <person name="Yasawong M."/>
            <person name="Teshima H."/>
            <person name="Lapidus A."/>
            <person name="Nolan M."/>
            <person name="Lucas S."/>
            <person name="Glavina Del Rio T."/>
            <person name="Tice H."/>
            <person name="Cheng J."/>
            <person name="Bruce D."/>
            <person name="Detter C."/>
            <person name="Tapia R."/>
            <person name="Han C."/>
            <person name="Goodwin L."/>
            <person name="Pitluck S."/>
            <person name="Liolios K."/>
            <person name="Ivanova N."/>
            <person name="Mavromatis K."/>
            <person name="Mikhailova N."/>
            <person name="Pati A."/>
            <person name="Chen A."/>
            <person name="Palaniappan K."/>
            <person name="Land M."/>
            <person name="Hauser L."/>
            <person name="Chang Y."/>
            <person name="Jeffries C."/>
            <person name="Rohde M."/>
            <person name="Sikorski J."/>
            <person name="Pukall R."/>
            <person name="Goker M."/>
            <person name="Woyke T."/>
            <person name="Bristow J."/>
            <person name="Eisen J."/>
            <person name="Markowitz V."/>
            <person name="Hugenholtz P."/>
            <person name="Kyrpides N."/>
            <person name="Klenk H."/>
        </authorList>
    </citation>
    <scope>NUCLEOTIDE SEQUENCE [LARGE SCALE GENOMIC DNA]</scope>
    <source>
        <strain evidence="4">ATCC 9345 / DSM 20595 / CCUG 17215 / LMG 16163 / NBRC 15585 / NCTC 8452 / 11018</strain>
    </source>
</reference>
<dbReference type="InterPro" id="IPR057727">
    <property type="entry name" value="WCX_dom"/>
</dbReference>
<gene>
    <name evidence="3" type="ordered locus">Arch_0864</name>
</gene>
<dbReference type="RefSeq" id="WP_013170086.1">
    <property type="nucleotide sequence ID" value="NC_014218.1"/>
</dbReference>
<dbReference type="STRING" id="644284.Arch_0864"/>
<proteinExistence type="predicted"/>
<dbReference type="Proteomes" id="UP000000376">
    <property type="component" value="Chromosome"/>
</dbReference>
<dbReference type="eggNOG" id="COG2378">
    <property type="taxonomic scope" value="Bacteria"/>
</dbReference>
<dbReference type="Pfam" id="PF13280">
    <property type="entry name" value="WYL"/>
    <property type="match status" value="1"/>
</dbReference>
<dbReference type="HOGENOM" id="CLU_923302_0_0_11"/>
<evidence type="ECO:0000313" key="4">
    <source>
        <dbReference type="Proteomes" id="UP000000376"/>
    </source>
</evidence>
<keyword evidence="4" id="KW-1185">Reference proteome</keyword>
<dbReference type="PANTHER" id="PTHR34580:SF1">
    <property type="entry name" value="PROTEIN PAFC"/>
    <property type="match status" value="1"/>
</dbReference>
<name>D7BNU1_ARCHD</name>
<dbReference type="InterPro" id="IPR051534">
    <property type="entry name" value="CBASS_pafABC_assoc_protein"/>
</dbReference>
<accession>D7BNU1</accession>
<feature type="domain" description="WCX" evidence="2">
    <location>
        <begin position="223"/>
        <end position="293"/>
    </location>
</feature>